<feature type="region of interest" description="Disordered" evidence="2">
    <location>
        <begin position="199"/>
        <end position="549"/>
    </location>
</feature>
<feature type="compositionally biased region" description="Basic and acidic residues" evidence="2">
    <location>
        <begin position="502"/>
        <end position="547"/>
    </location>
</feature>
<organism evidence="3 4">
    <name type="scientific">Cladorrhinum samala</name>
    <dbReference type="NCBI Taxonomy" id="585594"/>
    <lineage>
        <taxon>Eukaryota</taxon>
        <taxon>Fungi</taxon>
        <taxon>Dikarya</taxon>
        <taxon>Ascomycota</taxon>
        <taxon>Pezizomycotina</taxon>
        <taxon>Sordariomycetes</taxon>
        <taxon>Sordariomycetidae</taxon>
        <taxon>Sordariales</taxon>
        <taxon>Podosporaceae</taxon>
        <taxon>Cladorrhinum</taxon>
    </lineage>
</organism>
<evidence type="ECO:0000256" key="1">
    <source>
        <dbReference type="SAM" id="Coils"/>
    </source>
</evidence>
<keyword evidence="1" id="KW-0175">Coiled coil</keyword>
<feature type="compositionally biased region" description="Low complexity" evidence="2">
    <location>
        <begin position="72"/>
        <end position="84"/>
    </location>
</feature>
<comment type="caution">
    <text evidence="3">The sequence shown here is derived from an EMBL/GenBank/DDBJ whole genome shotgun (WGS) entry which is preliminary data.</text>
</comment>
<accession>A0AAV9HDP4</accession>
<reference evidence="3" key="2">
    <citation type="submission" date="2023-06" db="EMBL/GenBank/DDBJ databases">
        <authorList>
            <consortium name="Lawrence Berkeley National Laboratory"/>
            <person name="Mondo S.J."/>
            <person name="Hensen N."/>
            <person name="Bonometti L."/>
            <person name="Westerberg I."/>
            <person name="Brannstrom I.O."/>
            <person name="Guillou S."/>
            <person name="Cros-Aarteil S."/>
            <person name="Calhoun S."/>
            <person name="Haridas S."/>
            <person name="Kuo A."/>
            <person name="Pangilinan J."/>
            <person name="Riley R."/>
            <person name="Labutti K."/>
            <person name="Andreopoulos B."/>
            <person name="Lipzen A."/>
            <person name="Chen C."/>
            <person name="Yanf M."/>
            <person name="Daum C."/>
            <person name="Ng V."/>
            <person name="Clum A."/>
            <person name="Steindorff A."/>
            <person name="Ohm R."/>
            <person name="Martin F."/>
            <person name="Silar P."/>
            <person name="Natvig D."/>
            <person name="Lalanne C."/>
            <person name="Gautier V."/>
            <person name="Ament-Velasquez S.L."/>
            <person name="Kruys A."/>
            <person name="Hutchinson M.I."/>
            <person name="Powell A.J."/>
            <person name="Barry K."/>
            <person name="Miller A.N."/>
            <person name="Grigoriev I.V."/>
            <person name="Debuchy R."/>
            <person name="Gladieux P."/>
            <person name="Thoren M.H."/>
            <person name="Johannesson H."/>
        </authorList>
    </citation>
    <scope>NUCLEOTIDE SEQUENCE</scope>
    <source>
        <strain evidence="3">PSN324</strain>
    </source>
</reference>
<reference evidence="3" key="1">
    <citation type="journal article" date="2023" name="Mol. Phylogenet. Evol.">
        <title>Genome-scale phylogeny and comparative genomics of the fungal order Sordariales.</title>
        <authorList>
            <person name="Hensen N."/>
            <person name="Bonometti L."/>
            <person name="Westerberg I."/>
            <person name="Brannstrom I.O."/>
            <person name="Guillou S."/>
            <person name="Cros-Aarteil S."/>
            <person name="Calhoun S."/>
            <person name="Haridas S."/>
            <person name="Kuo A."/>
            <person name="Mondo S."/>
            <person name="Pangilinan J."/>
            <person name="Riley R."/>
            <person name="LaButti K."/>
            <person name="Andreopoulos B."/>
            <person name="Lipzen A."/>
            <person name="Chen C."/>
            <person name="Yan M."/>
            <person name="Daum C."/>
            <person name="Ng V."/>
            <person name="Clum A."/>
            <person name="Steindorff A."/>
            <person name="Ohm R.A."/>
            <person name="Martin F."/>
            <person name="Silar P."/>
            <person name="Natvig D.O."/>
            <person name="Lalanne C."/>
            <person name="Gautier V."/>
            <person name="Ament-Velasquez S.L."/>
            <person name="Kruys A."/>
            <person name="Hutchinson M.I."/>
            <person name="Powell A.J."/>
            <person name="Barry K."/>
            <person name="Miller A.N."/>
            <person name="Grigoriev I.V."/>
            <person name="Debuchy R."/>
            <person name="Gladieux P."/>
            <person name="Hiltunen Thoren M."/>
            <person name="Johannesson H."/>
        </authorList>
    </citation>
    <scope>NUCLEOTIDE SEQUENCE</scope>
    <source>
        <strain evidence="3">PSN324</strain>
    </source>
</reference>
<feature type="region of interest" description="Disordered" evidence="2">
    <location>
        <begin position="54"/>
        <end position="135"/>
    </location>
</feature>
<evidence type="ECO:0000313" key="3">
    <source>
        <dbReference type="EMBL" id="KAK4458921.1"/>
    </source>
</evidence>
<gene>
    <name evidence="3" type="ORF">QBC42DRAFT_275625</name>
</gene>
<feature type="coiled-coil region" evidence="1">
    <location>
        <begin position="150"/>
        <end position="185"/>
    </location>
</feature>
<feature type="region of interest" description="Disordered" evidence="2">
    <location>
        <begin position="847"/>
        <end position="905"/>
    </location>
</feature>
<evidence type="ECO:0000256" key="2">
    <source>
        <dbReference type="SAM" id="MobiDB-lite"/>
    </source>
</evidence>
<feature type="compositionally biased region" description="Basic and acidic residues" evidence="2">
    <location>
        <begin position="348"/>
        <end position="357"/>
    </location>
</feature>
<proteinExistence type="predicted"/>
<feature type="region of interest" description="Disordered" evidence="2">
    <location>
        <begin position="567"/>
        <end position="586"/>
    </location>
</feature>
<feature type="compositionally biased region" description="Polar residues" evidence="2">
    <location>
        <begin position="422"/>
        <end position="432"/>
    </location>
</feature>
<protein>
    <submittedName>
        <fullName evidence="3">Uncharacterized protein</fullName>
    </submittedName>
</protein>
<dbReference type="AlphaFoldDB" id="A0AAV9HDP4"/>
<sequence length="931" mass="101676">MAQGSVAVGAAVQAAEATSGSVLITSQLSPDELHEVQQYEKLLRFRDDVVSGKHPRIKPAGVLGKVAQGSKSSIASTSPIAATPESSRSNGTNGVMDGRRPVNVNLPSSKMPAGLPGLGNLPSSTASSRPFGKQPEINPVLLQKSDDLIKAEIQLQRQKLERSLKDEIEQRRTKASDQMAELDVADIWAKALTLTQDTLAPVTDEPEPAANASAASDSFDDNTFYSSQHGTPDSQMAARIPNQSEDDEMRDASPYEPQFDPEPAPAAQTIPGVPAQHKQPETNTLAPAAPYAISGTTVPGLSLGNMAPSAMYGHHNPSVATAFVQSNSASRSEESANAGSAQTSNPHDLSRVSERLLGRSLAQQPPPLVRGHDLSPIAPQPERVSPLAPLASLARQPHLAESDSNVQRATPAQVAALRKETSNASSPDSSPQANKPGEKKKNKKKKRKAERLAALETNSAATPYIKPEPRSPSPLTAGTIAPYARPNKRQRQNQPQPSEVSYGEHRYEQPTRVEEGFPERYEPRGGRQERVVGYERADEYRTRHDDEPVVITSPRYERVYYEDPRAPPLSARSVHPDSPSASTGQYVPREVRTVRPVSRVVDASFEEAPFYRDVRTASRMGARPSAYRERSQSPIIMYGRQRPAMAPPSRVPARRIIIDADGREYLEPIVPASERVFERLPAPRAVSRRPETIDDDVAYQSTSPAYAAPRRVVAQPEFAGPETRYREAGISSVMPPPAGEYTPARPEAPREYITRPTSVRPPMESVRYESAYDRIPIEERPLDIYGGRSVSVRPSADNIRYEVPVAYERRVIGAGGVEEYVPLRSASVRPLESVRYDYAPASSSRVGSIRPEYIRRGDGMQPPRPPPPPQGTRSYSVIPGGAGSGGDQRRDYSMQPAGGERFSYGRTALQGQFGEDEDVVFLERAPQREMR</sequence>
<feature type="compositionally biased region" description="Low complexity" evidence="2">
    <location>
        <begin position="326"/>
        <end position="341"/>
    </location>
</feature>
<dbReference type="Proteomes" id="UP001321749">
    <property type="component" value="Unassembled WGS sequence"/>
</dbReference>
<dbReference type="EMBL" id="MU865052">
    <property type="protein sequence ID" value="KAK4458921.1"/>
    <property type="molecule type" value="Genomic_DNA"/>
</dbReference>
<keyword evidence="4" id="KW-1185">Reference proteome</keyword>
<evidence type="ECO:0000313" key="4">
    <source>
        <dbReference type="Proteomes" id="UP001321749"/>
    </source>
</evidence>
<feature type="compositionally biased region" description="Basic residues" evidence="2">
    <location>
        <begin position="438"/>
        <end position="449"/>
    </location>
</feature>
<name>A0AAV9HDP4_9PEZI</name>
<feature type="compositionally biased region" description="Polar residues" evidence="2">
    <location>
        <begin position="223"/>
        <end position="234"/>
    </location>
</feature>